<keyword evidence="1" id="KW-0378">Hydrolase</keyword>
<dbReference type="EMBL" id="JAEIOS010000013">
    <property type="protein sequence ID" value="MBI8989882.1"/>
    <property type="molecule type" value="Genomic_DNA"/>
</dbReference>
<proteinExistence type="predicted"/>
<dbReference type="GO" id="GO:0016787">
    <property type="term" value="F:hydrolase activity"/>
    <property type="evidence" value="ECO:0007669"/>
    <property type="project" value="UniProtKB-KW"/>
</dbReference>
<dbReference type="InterPro" id="IPR023365">
    <property type="entry name" value="Sortase_dom-sf"/>
</dbReference>
<feature type="active site" description="Proton donor/acceptor" evidence="2">
    <location>
        <position position="169"/>
    </location>
</feature>
<keyword evidence="3" id="KW-0472">Membrane</keyword>
<name>A0A934I7N8_9CORY</name>
<feature type="active site" description="Acyl-thioester intermediate" evidence="2">
    <location>
        <position position="231"/>
    </location>
</feature>
<organism evidence="4 5">
    <name type="scientific">Corynebacterium meridianum</name>
    <dbReference type="NCBI Taxonomy" id="2765363"/>
    <lineage>
        <taxon>Bacteria</taxon>
        <taxon>Bacillati</taxon>
        <taxon>Actinomycetota</taxon>
        <taxon>Actinomycetes</taxon>
        <taxon>Mycobacteriales</taxon>
        <taxon>Corynebacteriaceae</taxon>
        <taxon>Corynebacterium</taxon>
    </lineage>
</organism>
<sequence>MAQEVLTEVSAGENSADKPGRKLSAILLPILLVIAGVAILIYPVVSTQWNNYRQADVARRYSEVIQEQSPEKLSEQVERARQYNNEHINGPILDPWLARVSEDNAAYQEYLDQLNTDFAMAQIVVPKAEINLPVYHGSDDRTLEKGVGHLFGSALPVGGEGTHAVLTGHTGLTNATLFDNLTRLKEGDAFYLNTFGERMKYQVDQIKVVLPEEVDDLRAVPGRDLVTLVTCTPYGINSHRLLVRGTRVPLDPAEEHEAFRETGGIVWQWWMIAAIAAAALALIFLFVWLWRALFGSRATTRGRHAASRNDDKEPVKQ</sequence>
<gene>
    <name evidence="4" type="ORF">JDV75_08955</name>
</gene>
<dbReference type="NCBIfam" id="TIGR01076">
    <property type="entry name" value="sortase_fam"/>
    <property type="match status" value="1"/>
</dbReference>
<dbReference type="InterPro" id="IPR005754">
    <property type="entry name" value="Sortase"/>
</dbReference>
<keyword evidence="3" id="KW-1133">Transmembrane helix</keyword>
<comment type="caution">
    <text evidence="4">The sequence shown here is derived from an EMBL/GenBank/DDBJ whole genome shotgun (WGS) entry which is preliminary data.</text>
</comment>
<dbReference type="CDD" id="cd05827">
    <property type="entry name" value="Sortase_C"/>
    <property type="match status" value="1"/>
</dbReference>
<dbReference type="Proteomes" id="UP000645966">
    <property type="component" value="Unassembled WGS sequence"/>
</dbReference>
<evidence type="ECO:0000256" key="1">
    <source>
        <dbReference type="ARBA" id="ARBA00022801"/>
    </source>
</evidence>
<dbReference type="NCBIfam" id="NF033745">
    <property type="entry name" value="class_C_sortase"/>
    <property type="match status" value="1"/>
</dbReference>
<dbReference type="Gene3D" id="2.40.260.10">
    <property type="entry name" value="Sortase"/>
    <property type="match status" value="1"/>
</dbReference>
<dbReference type="AlphaFoldDB" id="A0A934I7N8"/>
<evidence type="ECO:0000256" key="3">
    <source>
        <dbReference type="SAM" id="Phobius"/>
    </source>
</evidence>
<feature type="transmembrane region" description="Helical" evidence="3">
    <location>
        <begin position="269"/>
        <end position="294"/>
    </location>
</feature>
<dbReference type="Pfam" id="PF04203">
    <property type="entry name" value="Sortase"/>
    <property type="match status" value="1"/>
</dbReference>
<protein>
    <submittedName>
        <fullName evidence="4">Class C sortase</fullName>
    </submittedName>
</protein>
<reference evidence="4" key="1">
    <citation type="submission" date="2020-12" db="EMBL/GenBank/DDBJ databases">
        <title>Genome public.</title>
        <authorList>
            <person name="Sun Q."/>
        </authorList>
    </citation>
    <scope>NUCLEOTIDE SEQUENCE</scope>
    <source>
        <strain evidence="4">CCM 8863</strain>
    </source>
</reference>
<feature type="transmembrane region" description="Helical" evidence="3">
    <location>
        <begin position="25"/>
        <end position="45"/>
    </location>
</feature>
<dbReference type="RefSeq" id="WP_198738907.1">
    <property type="nucleotide sequence ID" value="NZ_JAEIOS010000013.1"/>
</dbReference>
<dbReference type="SUPFAM" id="SSF63817">
    <property type="entry name" value="Sortase"/>
    <property type="match status" value="1"/>
</dbReference>
<accession>A0A934I7N8</accession>
<evidence type="ECO:0000256" key="2">
    <source>
        <dbReference type="PIRSR" id="PIRSR605754-1"/>
    </source>
</evidence>
<evidence type="ECO:0000313" key="4">
    <source>
        <dbReference type="EMBL" id="MBI8989882.1"/>
    </source>
</evidence>
<dbReference type="InterPro" id="IPR042002">
    <property type="entry name" value="Sortase_C"/>
</dbReference>
<keyword evidence="5" id="KW-1185">Reference proteome</keyword>
<evidence type="ECO:0000313" key="5">
    <source>
        <dbReference type="Proteomes" id="UP000645966"/>
    </source>
</evidence>
<keyword evidence="3" id="KW-0812">Transmembrane</keyword>